<evidence type="ECO:0000313" key="5">
    <source>
        <dbReference type="Proteomes" id="UP000661077"/>
    </source>
</evidence>
<feature type="region of interest" description="Disordered" evidence="1">
    <location>
        <begin position="142"/>
        <end position="181"/>
    </location>
</feature>
<dbReference type="InterPro" id="IPR010134">
    <property type="entry name" value="PHA_reg_PhaR"/>
</dbReference>
<dbReference type="InterPro" id="IPR007897">
    <property type="entry name" value="PHB_accumulat"/>
</dbReference>
<dbReference type="NCBIfam" id="TIGR01848">
    <property type="entry name" value="PHA_reg_PhaR"/>
    <property type="match status" value="1"/>
</dbReference>
<evidence type="ECO:0000256" key="1">
    <source>
        <dbReference type="SAM" id="MobiDB-lite"/>
    </source>
</evidence>
<dbReference type="Proteomes" id="UP000661077">
    <property type="component" value="Unassembled WGS sequence"/>
</dbReference>
<dbReference type="InterPro" id="IPR012909">
    <property type="entry name" value="PHA_DNA-bd_N"/>
</dbReference>
<protein>
    <submittedName>
        <fullName evidence="4">Polyhydroxyalkanoate synthesis repressor PhaR</fullName>
    </submittedName>
</protein>
<sequence>MSEERLIKKYANRRLYDAAQSRHITIDDIRDMVIAGTRVKVIEDKTNEDITRLVLLQVIADQEQFGRPILSTSLLESMIRFYGNSMQSYFSSYLEKSVETFIRQQELMARTMNNGAGPGPNPIAELARQNLELWAKMQETLLTTFAPPREPAKDKPGKAPHTGRNSTGKNNTPDDGDNEPS</sequence>
<dbReference type="EMBL" id="JAEVLS010000001">
    <property type="protein sequence ID" value="MBM0103515.1"/>
    <property type="molecule type" value="Genomic_DNA"/>
</dbReference>
<feature type="domain" description="PHA accumulation regulator DNA-binding N-terminal" evidence="3">
    <location>
        <begin position="6"/>
        <end position="64"/>
    </location>
</feature>
<feature type="compositionally biased region" description="Polar residues" evidence="1">
    <location>
        <begin position="163"/>
        <end position="173"/>
    </location>
</feature>
<comment type="caution">
    <text evidence="4">The sequence shown here is derived from an EMBL/GenBank/DDBJ whole genome shotgun (WGS) entry which is preliminary data.</text>
</comment>
<reference evidence="4 5" key="1">
    <citation type="journal article" date="2021" name="Int. J. Syst. Evol. Microbiol.">
        <title>Steroidobacter gossypii sp. nov., isolated from soil of cotton cropping field.</title>
        <authorList>
            <person name="Huang R."/>
            <person name="Yang S."/>
            <person name="Zhen C."/>
            <person name="Liu W."/>
        </authorList>
    </citation>
    <scope>NUCLEOTIDE SEQUENCE [LARGE SCALE GENOMIC DNA]</scope>
    <source>
        <strain evidence="4 5">S1-65</strain>
    </source>
</reference>
<dbReference type="Pfam" id="PF05233">
    <property type="entry name" value="PHB_acc"/>
    <property type="match status" value="1"/>
</dbReference>
<evidence type="ECO:0000259" key="3">
    <source>
        <dbReference type="Pfam" id="PF07879"/>
    </source>
</evidence>
<gene>
    <name evidence="4" type="primary">phaR</name>
    <name evidence="4" type="ORF">JM946_02115</name>
</gene>
<evidence type="ECO:0000259" key="2">
    <source>
        <dbReference type="Pfam" id="PF05233"/>
    </source>
</evidence>
<evidence type="ECO:0000313" key="4">
    <source>
        <dbReference type="EMBL" id="MBM0103515.1"/>
    </source>
</evidence>
<dbReference type="Pfam" id="PF07879">
    <property type="entry name" value="PHB_acc_N"/>
    <property type="match status" value="1"/>
</dbReference>
<feature type="domain" description="PHB accumulation regulatory" evidence="2">
    <location>
        <begin position="70"/>
        <end position="108"/>
    </location>
</feature>
<dbReference type="RefSeq" id="WP_203165482.1">
    <property type="nucleotide sequence ID" value="NZ_JAEVLS010000001.1"/>
</dbReference>
<proteinExistence type="predicted"/>
<organism evidence="4 5">
    <name type="scientific">Steroidobacter gossypii</name>
    <dbReference type="NCBI Taxonomy" id="2805490"/>
    <lineage>
        <taxon>Bacteria</taxon>
        <taxon>Pseudomonadati</taxon>
        <taxon>Pseudomonadota</taxon>
        <taxon>Gammaproteobacteria</taxon>
        <taxon>Steroidobacterales</taxon>
        <taxon>Steroidobacteraceae</taxon>
        <taxon>Steroidobacter</taxon>
    </lineage>
</organism>
<keyword evidence="5" id="KW-1185">Reference proteome</keyword>
<accession>A0ABS1WRB6</accession>
<name>A0ABS1WRB6_9GAMM</name>